<dbReference type="Gene3D" id="2.60.40.10">
    <property type="entry name" value="Immunoglobulins"/>
    <property type="match status" value="1"/>
</dbReference>
<organism evidence="2 3">
    <name type="scientific">Candidatus Defluviibacterium haderslevense</name>
    <dbReference type="NCBI Taxonomy" id="2981993"/>
    <lineage>
        <taxon>Bacteria</taxon>
        <taxon>Pseudomonadati</taxon>
        <taxon>Bacteroidota</taxon>
        <taxon>Saprospiria</taxon>
        <taxon>Saprospirales</taxon>
        <taxon>Saprospiraceae</taxon>
        <taxon>Candidatus Defluviibacterium</taxon>
    </lineage>
</organism>
<dbReference type="InterPro" id="IPR024079">
    <property type="entry name" value="MetalloPept_cat_dom_sf"/>
</dbReference>
<dbReference type="InterPro" id="IPR026444">
    <property type="entry name" value="Secre_tail"/>
</dbReference>
<dbReference type="InterPro" id="IPR013783">
    <property type="entry name" value="Ig-like_fold"/>
</dbReference>
<dbReference type="EMBL" id="JADKFW010000021">
    <property type="protein sequence ID" value="MBK9719471.1"/>
    <property type="molecule type" value="Genomic_DNA"/>
</dbReference>
<dbReference type="SUPFAM" id="SSF55486">
    <property type="entry name" value="Metalloproteases ('zincins'), catalytic domain"/>
    <property type="match status" value="1"/>
</dbReference>
<sequence length="505" mass="56324">MSKGGFSLLMLFFISHLAYSQTFKGFCGTSMEDQAEIKARMLENRANLGHIFASRSGAPTYVPITYHLVAKDDGTGRLKVTKVFENLCKINDVYKDQNIIFYLKNINFINNTFLYDDPSSAFGESYAKQFNSKNRNAINLFCAKIANGGNTDVLAFYTPGSDYLVTGIERGQLNDGYVLGHEIGHFFSLNHTFYGWEGTTYNCNVPTPKSIFYNNQNILVEYVDRAKLLNGNQICKLAADGFCDTPADYNLGFGFNGCNYNLCAKDPDDVPLDPDEKNIMSYFLNCHQYFSQEQKNAIAQDLLSSKRGFLRIPVYNPLPDVASNPVIIEPTNGSTTAGFDKVLLKWQSVPNATHYLIEYGEVVITVNPKYLITSRTDTTIAMVSNKKYAWRVFAYNPNSFCNAFPSPMTFTAGKFNVATNDLNPDVITSHVFSTGLNQFNLIINANHNSEGGFKVFNAEGKMISNQVLNINAGENNLTNTVPNQGVYFYQLILGGYTKSGKIIID</sequence>
<name>A0A9D7XG81_9BACT</name>
<dbReference type="GO" id="GO:0008237">
    <property type="term" value="F:metallopeptidase activity"/>
    <property type="evidence" value="ECO:0007669"/>
    <property type="project" value="InterPro"/>
</dbReference>
<keyword evidence="1" id="KW-0732">Signal</keyword>
<evidence type="ECO:0000256" key="1">
    <source>
        <dbReference type="SAM" id="SignalP"/>
    </source>
</evidence>
<evidence type="ECO:0000313" key="2">
    <source>
        <dbReference type="EMBL" id="MBK9719471.1"/>
    </source>
</evidence>
<comment type="caution">
    <text evidence="2">The sequence shown here is derived from an EMBL/GenBank/DDBJ whole genome shotgun (WGS) entry which is preliminary data.</text>
</comment>
<dbReference type="AlphaFoldDB" id="A0A9D7XG81"/>
<dbReference type="Gene3D" id="3.40.390.10">
    <property type="entry name" value="Collagenase (Catalytic Domain)"/>
    <property type="match status" value="1"/>
</dbReference>
<accession>A0A9D7XG81</accession>
<protein>
    <submittedName>
        <fullName evidence="2">T9SS type A sorting domain-containing protein</fullName>
    </submittedName>
</protein>
<evidence type="ECO:0000313" key="3">
    <source>
        <dbReference type="Proteomes" id="UP000808349"/>
    </source>
</evidence>
<feature type="signal peptide" evidence="1">
    <location>
        <begin position="1"/>
        <end position="20"/>
    </location>
</feature>
<reference evidence="2 3" key="1">
    <citation type="submission" date="2020-10" db="EMBL/GenBank/DDBJ databases">
        <title>Connecting structure to function with the recovery of over 1000 high-quality activated sludge metagenome-assembled genomes encoding full-length rRNA genes using long-read sequencing.</title>
        <authorList>
            <person name="Singleton C.M."/>
            <person name="Petriglieri F."/>
            <person name="Kristensen J.M."/>
            <person name="Kirkegaard R.H."/>
            <person name="Michaelsen T.Y."/>
            <person name="Andersen M.H."/>
            <person name="Karst S.M."/>
            <person name="Dueholm M.S."/>
            <person name="Nielsen P.H."/>
            <person name="Albertsen M."/>
        </authorList>
    </citation>
    <scope>NUCLEOTIDE SEQUENCE [LARGE SCALE GENOMIC DNA]</scope>
    <source>
        <strain evidence="2">Ribe_18-Q3-R11-54_BAT3C.373</strain>
    </source>
</reference>
<feature type="chain" id="PRO_5038891665" evidence="1">
    <location>
        <begin position="21"/>
        <end position="505"/>
    </location>
</feature>
<dbReference type="Proteomes" id="UP000808349">
    <property type="component" value="Unassembled WGS sequence"/>
</dbReference>
<proteinExistence type="predicted"/>
<gene>
    <name evidence="2" type="ORF">IPO85_18535</name>
</gene>
<dbReference type="NCBIfam" id="TIGR04183">
    <property type="entry name" value="Por_Secre_tail"/>
    <property type="match status" value="1"/>
</dbReference>